<dbReference type="Pfam" id="PF05253">
    <property type="entry name" value="zf-U11-48K"/>
    <property type="match status" value="1"/>
</dbReference>
<organism evidence="15 16">
    <name type="scientific">Strigomonas culicis</name>
    <dbReference type="NCBI Taxonomy" id="28005"/>
    <lineage>
        <taxon>Eukaryota</taxon>
        <taxon>Discoba</taxon>
        <taxon>Euglenozoa</taxon>
        <taxon>Kinetoplastea</taxon>
        <taxon>Metakinetoplastina</taxon>
        <taxon>Trypanosomatida</taxon>
        <taxon>Trypanosomatidae</taxon>
        <taxon>Strigomonadinae</taxon>
        <taxon>Strigomonas</taxon>
    </lineage>
</organism>
<evidence type="ECO:0000259" key="14">
    <source>
        <dbReference type="PROSITE" id="PS51800"/>
    </source>
</evidence>
<dbReference type="GO" id="GO:0030488">
    <property type="term" value="P:tRNA methylation"/>
    <property type="evidence" value="ECO:0007669"/>
    <property type="project" value="InterPro"/>
</dbReference>
<keyword evidence="2 12" id="KW-0489">Methyltransferase</keyword>
<evidence type="ECO:0000256" key="3">
    <source>
        <dbReference type="ARBA" id="ARBA00022679"/>
    </source>
</evidence>
<evidence type="ECO:0000256" key="2">
    <source>
        <dbReference type="ARBA" id="ARBA00022603"/>
    </source>
</evidence>
<dbReference type="PANTHER" id="PTHR12998:SF0">
    <property type="entry name" value="TRNA:M(4)X MODIFICATION ENZYME TRM13 HOMOLOG"/>
    <property type="match status" value="1"/>
</dbReference>
<feature type="region of interest" description="Disordered" evidence="13">
    <location>
        <begin position="172"/>
        <end position="192"/>
    </location>
</feature>
<dbReference type="InterPro" id="IPR021721">
    <property type="entry name" value="Znf_CCCH-type_TRM13"/>
</dbReference>
<evidence type="ECO:0000313" key="16">
    <source>
        <dbReference type="Proteomes" id="UP000015354"/>
    </source>
</evidence>
<protein>
    <recommendedName>
        <fullName evidence="12">tRNA:m(4)X modification enzyme TRM13</fullName>
        <ecNumber evidence="12">2.1.1.225</ecNumber>
    </recommendedName>
</protein>
<evidence type="ECO:0000256" key="11">
    <source>
        <dbReference type="ARBA" id="ARBA00049393"/>
    </source>
</evidence>
<evidence type="ECO:0000256" key="7">
    <source>
        <dbReference type="ARBA" id="ARBA00022771"/>
    </source>
</evidence>
<comment type="catalytic activity">
    <reaction evidence="10 12">
        <text>cytidine(4) in tRNA(Gly)(GCC) + S-adenosyl-L-methionine = 2'-O-methylcytidine(4) in tRNA(Gly)(GCC) + S-adenosyl-L-homocysteine + H(+)</text>
        <dbReference type="Rhea" id="RHEA:43192"/>
        <dbReference type="Rhea" id="RHEA-COMP:10399"/>
        <dbReference type="Rhea" id="RHEA-COMP:10400"/>
        <dbReference type="ChEBI" id="CHEBI:15378"/>
        <dbReference type="ChEBI" id="CHEBI:57856"/>
        <dbReference type="ChEBI" id="CHEBI:59789"/>
        <dbReference type="ChEBI" id="CHEBI:74495"/>
        <dbReference type="ChEBI" id="CHEBI:82748"/>
        <dbReference type="EC" id="2.1.1.225"/>
    </reaction>
</comment>
<dbReference type="AlphaFoldDB" id="S9V8Y6"/>
<dbReference type="GO" id="GO:0008270">
    <property type="term" value="F:zinc ion binding"/>
    <property type="evidence" value="ECO:0007669"/>
    <property type="project" value="UniProtKB-KW"/>
</dbReference>
<evidence type="ECO:0000256" key="1">
    <source>
        <dbReference type="ARBA" id="ARBA00005265"/>
    </source>
</evidence>
<name>S9V8Y6_9TRYP</name>
<dbReference type="EC" id="2.1.1.225" evidence="12"/>
<keyword evidence="6 12" id="KW-0479">Metal-binding</keyword>
<dbReference type="InterPro" id="IPR039044">
    <property type="entry name" value="Trm13"/>
</dbReference>
<dbReference type="EMBL" id="ATMH01000034">
    <property type="protein sequence ID" value="EPY37263.1"/>
    <property type="molecule type" value="Genomic_DNA"/>
</dbReference>
<dbReference type="OrthoDB" id="258806at2759"/>
<reference evidence="15 16" key="1">
    <citation type="journal article" date="2013" name="PLoS ONE">
        <title>Predicting the Proteins of Angomonas deanei, Strigomonas culicis and Their Respective Endosymbionts Reveals New Aspects of the Trypanosomatidae Family.</title>
        <authorList>
            <person name="Motta M.C."/>
            <person name="Martins A.C."/>
            <person name="de Souza S.S."/>
            <person name="Catta-Preta C.M."/>
            <person name="Silva R."/>
            <person name="Klein C.C."/>
            <person name="de Almeida L.G."/>
            <person name="de Lima Cunha O."/>
            <person name="Ciapina L.P."/>
            <person name="Brocchi M."/>
            <person name="Colabardini A.C."/>
            <person name="de Araujo Lima B."/>
            <person name="Machado C.R."/>
            <person name="de Almeida Soares C.M."/>
            <person name="Probst C.M."/>
            <person name="de Menezes C.B."/>
            <person name="Thompson C.E."/>
            <person name="Bartholomeu D.C."/>
            <person name="Gradia D.F."/>
            <person name="Pavoni D.P."/>
            <person name="Grisard E.C."/>
            <person name="Fantinatti-Garboggini F."/>
            <person name="Marchini F.K."/>
            <person name="Rodrigues-Luiz G.F."/>
            <person name="Wagner G."/>
            <person name="Goldman G.H."/>
            <person name="Fietto J.L."/>
            <person name="Elias M.C."/>
            <person name="Goldman M.H."/>
            <person name="Sagot M.F."/>
            <person name="Pereira M."/>
            <person name="Stoco P.H."/>
            <person name="de Mendonca-Neto R.P."/>
            <person name="Teixeira S.M."/>
            <person name="Maciel T.E."/>
            <person name="de Oliveira Mendes T.A."/>
            <person name="Urmenyi T.P."/>
            <person name="de Souza W."/>
            <person name="Schenkman S."/>
            <person name="de Vasconcelos A.T."/>
        </authorList>
    </citation>
    <scope>NUCLEOTIDE SEQUENCE [LARGE SCALE GENOMIC DNA]</scope>
</reference>
<feature type="compositionally biased region" description="Basic and acidic residues" evidence="13">
    <location>
        <begin position="172"/>
        <end position="188"/>
    </location>
</feature>
<comment type="catalytic activity">
    <reaction evidence="9 12">
        <text>cytidine(4) in tRNA(Pro) + S-adenosyl-L-methionine = 2'-O-methylcytidine(4) in tRNA(Pro) + S-adenosyl-L-homocysteine + H(+)</text>
        <dbReference type="Rhea" id="RHEA:32767"/>
        <dbReference type="Rhea" id="RHEA-COMP:10397"/>
        <dbReference type="Rhea" id="RHEA-COMP:10398"/>
        <dbReference type="ChEBI" id="CHEBI:15378"/>
        <dbReference type="ChEBI" id="CHEBI:57856"/>
        <dbReference type="ChEBI" id="CHEBI:59789"/>
        <dbReference type="ChEBI" id="CHEBI:74495"/>
        <dbReference type="ChEBI" id="CHEBI:82748"/>
        <dbReference type="EC" id="2.1.1.225"/>
    </reaction>
</comment>
<gene>
    <name evidence="15" type="ORF">STCU_00034</name>
</gene>
<keyword evidence="16" id="KW-1185">Reference proteome</keyword>
<dbReference type="Proteomes" id="UP000015354">
    <property type="component" value="Unassembled WGS sequence"/>
</dbReference>
<evidence type="ECO:0000256" key="6">
    <source>
        <dbReference type="ARBA" id="ARBA00022723"/>
    </source>
</evidence>
<dbReference type="GO" id="GO:0106050">
    <property type="term" value="F:tRNA 2'-O-methyltransferase activity"/>
    <property type="evidence" value="ECO:0007669"/>
    <property type="project" value="UniProtKB-UniRule"/>
</dbReference>
<evidence type="ECO:0000313" key="15">
    <source>
        <dbReference type="EMBL" id="EPY37263.1"/>
    </source>
</evidence>
<sequence length="471" mass="51820">MSEQGCPKRTKAEVPSVNPVPGYCSYYVLRKHRFCKTTCRDGSPYCSTHASERDSRAASLEGAKDVRVACPINPNHTVYASRLAHHVTVCPDLRHITAGLPYHREDVHALKGRPRYCTARAEEEEAAALRAERSALKDMPSEELEALKARIRESYETYIKAQFITLPAVGKEEEGAAGRGEDGAEASKKHGPQHRALLQGVDYAIAQTLTAPQERLGGFMELGAGKGGLSVALQETLIQRRGDEPTPPSDSAAPPLLPHLRSRTVAQPHIVVVDMGGFRRKGDARVSHSDIPLLRLRINLKDLDMTTAIQEEVRPASRAGAEAQNWMALGKHLCGSCTDFALSCVTEPDLESVARAKVRGVVLATCCHHRCELQHLNYVQPFSAPRADASGPPFALQLPGTPYVVSEREFGAIVKMTSWAVSGKFADEAKQQMGFYCKRVIDMWRVGYLRECGYKAFLSVYATRDITEENV</sequence>
<dbReference type="InterPro" id="IPR007871">
    <property type="entry name" value="Methyltransferase_TRM13"/>
</dbReference>
<comment type="caution">
    <text evidence="15">The sequence shown here is derived from an EMBL/GenBank/DDBJ whole genome shotgun (WGS) entry which is preliminary data.</text>
</comment>
<accession>S9V8Y6</accession>
<evidence type="ECO:0000256" key="9">
    <source>
        <dbReference type="ARBA" id="ARBA00048165"/>
    </source>
</evidence>
<keyword evidence="7 12" id="KW-0863">Zinc-finger</keyword>
<proteinExistence type="inferred from homology"/>
<comment type="function">
    <text evidence="12">tRNA methylase which 2'-O-methylates cytidine(4) in tRNA(Pro) and tRNA(Gly)(GCC), and adenosine(4) in tRNA(His).</text>
</comment>
<dbReference type="Pfam" id="PF11722">
    <property type="entry name" value="zf-TRM13_CCCH"/>
    <property type="match status" value="1"/>
</dbReference>
<keyword evidence="4 12" id="KW-0949">S-adenosyl-L-methionine</keyword>
<comment type="similarity">
    <text evidence="1 12">Belongs to the methyltransferase TRM13 family.</text>
</comment>
<evidence type="ECO:0000256" key="13">
    <source>
        <dbReference type="SAM" id="MobiDB-lite"/>
    </source>
</evidence>
<comment type="catalytic activity">
    <reaction evidence="11 12">
        <text>adenosine(4) in tRNA(His) + S-adenosyl-L-methionine = 2'-O-methyladenosine(4) in tRNA(His) + S-adenosyl-L-homocysteine + H(+)</text>
        <dbReference type="Rhea" id="RHEA:43196"/>
        <dbReference type="Rhea" id="RHEA-COMP:10401"/>
        <dbReference type="Rhea" id="RHEA-COMP:10402"/>
        <dbReference type="ChEBI" id="CHEBI:15378"/>
        <dbReference type="ChEBI" id="CHEBI:57856"/>
        <dbReference type="ChEBI" id="CHEBI:59789"/>
        <dbReference type="ChEBI" id="CHEBI:74411"/>
        <dbReference type="ChEBI" id="CHEBI:74477"/>
        <dbReference type="EC" id="2.1.1.225"/>
    </reaction>
</comment>
<evidence type="ECO:0000256" key="4">
    <source>
        <dbReference type="ARBA" id="ARBA00022691"/>
    </source>
</evidence>
<dbReference type="PROSITE" id="PS51800">
    <property type="entry name" value="ZF_CHHC_U11_48K"/>
    <property type="match status" value="1"/>
</dbReference>
<dbReference type="PANTHER" id="PTHR12998">
    <property type="entry name" value="TRNA:M(4)X MODIFICATION ENZYME TRM13 HOMOLOG"/>
    <property type="match status" value="1"/>
</dbReference>
<keyword evidence="5 12" id="KW-0819">tRNA processing</keyword>
<dbReference type="Pfam" id="PF05206">
    <property type="entry name" value="TRM13"/>
    <property type="match status" value="1"/>
</dbReference>
<dbReference type="InterPro" id="IPR022776">
    <property type="entry name" value="TRM13/UPF0224_CHHC_Znf_dom"/>
</dbReference>
<evidence type="ECO:0000256" key="12">
    <source>
        <dbReference type="RuleBase" id="RU367103"/>
    </source>
</evidence>
<evidence type="ECO:0000256" key="8">
    <source>
        <dbReference type="ARBA" id="ARBA00022833"/>
    </source>
</evidence>
<keyword evidence="3 12" id="KW-0808">Transferase</keyword>
<evidence type="ECO:0000256" key="10">
    <source>
        <dbReference type="ARBA" id="ARBA00048635"/>
    </source>
</evidence>
<feature type="domain" description="CHHC U11-48K-type" evidence="14">
    <location>
        <begin position="67"/>
        <end position="94"/>
    </location>
</feature>
<keyword evidence="8 12" id="KW-0862">Zinc</keyword>
<evidence type="ECO:0000256" key="5">
    <source>
        <dbReference type="ARBA" id="ARBA00022694"/>
    </source>
</evidence>